<dbReference type="InterPro" id="IPR003838">
    <property type="entry name" value="ABC3_permease_C"/>
</dbReference>
<evidence type="ECO:0000313" key="8">
    <source>
        <dbReference type="EMBL" id="TWH71784.1"/>
    </source>
</evidence>
<evidence type="ECO:0000256" key="3">
    <source>
        <dbReference type="ARBA" id="ARBA00022692"/>
    </source>
</evidence>
<evidence type="ECO:0000256" key="6">
    <source>
        <dbReference type="SAM" id="Phobius"/>
    </source>
</evidence>
<evidence type="ECO:0000256" key="2">
    <source>
        <dbReference type="ARBA" id="ARBA00022475"/>
    </source>
</evidence>
<comment type="caution">
    <text evidence="8">The sequence shown here is derived from an EMBL/GenBank/DDBJ whole genome shotgun (WGS) entry which is preliminary data.</text>
</comment>
<feature type="transmembrane region" description="Helical" evidence="6">
    <location>
        <begin position="355"/>
        <end position="376"/>
    </location>
</feature>
<dbReference type="InterPro" id="IPR038766">
    <property type="entry name" value="Membrane_comp_ABC_pdt"/>
</dbReference>
<organism evidence="8 9">
    <name type="scientific">Modestobacter roseus</name>
    <dbReference type="NCBI Taxonomy" id="1181884"/>
    <lineage>
        <taxon>Bacteria</taxon>
        <taxon>Bacillati</taxon>
        <taxon>Actinomycetota</taxon>
        <taxon>Actinomycetes</taxon>
        <taxon>Geodermatophilales</taxon>
        <taxon>Geodermatophilaceae</taxon>
        <taxon>Modestobacter</taxon>
    </lineage>
</organism>
<keyword evidence="2" id="KW-1003">Cell membrane</keyword>
<dbReference type="AlphaFoldDB" id="A0A562IMH0"/>
<feature type="transmembrane region" description="Helical" evidence="6">
    <location>
        <begin position="764"/>
        <end position="790"/>
    </location>
</feature>
<evidence type="ECO:0000256" key="4">
    <source>
        <dbReference type="ARBA" id="ARBA00022989"/>
    </source>
</evidence>
<dbReference type="PANTHER" id="PTHR30287">
    <property type="entry name" value="MEMBRANE COMPONENT OF PREDICTED ABC SUPERFAMILY METABOLITE UPTAKE TRANSPORTER"/>
    <property type="match status" value="1"/>
</dbReference>
<feature type="domain" description="ABC3 transporter permease C-terminal" evidence="7">
    <location>
        <begin position="269"/>
        <end position="387"/>
    </location>
</feature>
<sequence>MLGLATAMARRRLAALVAVFCAVLGAAAIVTGTGVLMESGLRSELPAGRLAGADVLVSADQTVRPPEDLPIALPERAPLPADLAGRLADLPGVTAVATDVSFPAALLTGDDAVVGAADPAQGGHGWSSVDLLPGAEVTGTAPDGPGEVALGADLATAAGVAPGDRARVVVDGGPPTDVRVTAVVRPEGAGILLPDDAAATLRDEGPRAGTVDLIGLRVEPGTADDVAAAARRLVGSDVEVATGDARGELLQPEAAAGRSLLVVLAGSLAGVPLLVVGFIVAGALSVSIAGQRRELALLRAVGTTPRQVRRLVATQASLVGAVAAVPGLALGYLVAGQLRRLLVHLGMLPAELPLTFSPLPALAAVLLVLAVVQVAARSAAWRVSREPVTTALGESRTGPRTPSRGRTVAGLALLAAAVPLAVAPLLDRTVLGAAGTSLAGIVAAIGLAMAGPALLRAVSGRVVRALPAGTSAPSWLAVANLHGYALRSAGAITTLAMAVVFTLTYAFSQTTVSGAAAREAEAGTRADTAVAAPALGGVPAGLADSVAAVPGVDASAPVSTTTVLLGTRLFGDVTVEPEPALVLTPDAAGVLDLDVRDGDLADLRGPTVAVARGVADVGEDLPLTLGDGTDVDARVVAVYERALGFGGVAVSADLVAGHRTTDLADQVLVRTDGSPATADRLAALAGDRPGVVVADAAAGAERGVAPEVWLNIAVLGVLLGYVLLGIANSLVAATSQRGDELAALRLTGTTPAQVRSMMRREAGLVSAAAIAAGTLVAAVPLALLGIGFLGHPWPAGPWWLLPATVAVVVGVAFAAIEVPTRLALRTGPAETLARAT</sequence>
<evidence type="ECO:0000259" key="7">
    <source>
        <dbReference type="Pfam" id="PF02687"/>
    </source>
</evidence>
<feature type="domain" description="ABC3 transporter permease C-terminal" evidence="7">
    <location>
        <begin position="713"/>
        <end position="827"/>
    </location>
</feature>
<dbReference type="RefSeq" id="WP_208103944.1">
    <property type="nucleotide sequence ID" value="NZ_VLKF01000001.1"/>
</dbReference>
<gene>
    <name evidence="8" type="ORF">JD78_00282</name>
</gene>
<evidence type="ECO:0000256" key="1">
    <source>
        <dbReference type="ARBA" id="ARBA00004651"/>
    </source>
</evidence>
<feature type="transmembrane region" description="Helical" evidence="6">
    <location>
        <begin position="260"/>
        <end position="290"/>
    </location>
</feature>
<feature type="transmembrane region" description="Helical" evidence="6">
    <location>
        <begin position="484"/>
        <end position="507"/>
    </location>
</feature>
<feature type="transmembrane region" description="Helical" evidence="6">
    <location>
        <begin position="408"/>
        <end position="426"/>
    </location>
</feature>
<dbReference type="Pfam" id="PF02687">
    <property type="entry name" value="FtsX"/>
    <property type="match status" value="2"/>
</dbReference>
<feature type="transmembrane region" description="Helical" evidence="6">
    <location>
        <begin position="432"/>
        <end position="455"/>
    </location>
</feature>
<dbReference type="Proteomes" id="UP000321490">
    <property type="component" value="Unassembled WGS sequence"/>
</dbReference>
<keyword evidence="9" id="KW-1185">Reference proteome</keyword>
<accession>A0A562IMH0</accession>
<protein>
    <submittedName>
        <fullName evidence="8">Putative ABC transport system permease protein</fullName>
    </submittedName>
</protein>
<keyword evidence="4 6" id="KW-1133">Transmembrane helix</keyword>
<name>A0A562IMH0_9ACTN</name>
<feature type="transmembrane region" description="Helical" evidence="6">
    <location>
        <begin position="311"/>
        <end position="335"/>
    </location>
</feature>
<keyword evidence="5 6" id="KW-0472">Membrane</keyword>
<dbReference type="GO" id="GO:0005886">
    <property type="term" value="C:plasma membrane"/>
    <property type="evidence" value="ECO:0007669"/>
    <property type="project" value="UniProtKB-SubCell"/>
</dbReference>
<dbReference type="EMBL" id="VLKF01000001">
    <property type="protein sequence ID" value="TWH71784.1"/>
    <property type="molecule type" value="Genomic_DNA"/>
</dbReference>
<comment type="subcellular location">
    <subcellularLocation>
        <location evidence="1">Cell membrane</location>
        <topology evidence="1">Multi-pass membrane protein</topology>
    </subcellularLocation>
</comment>
<dbReference type="PANTHER" id="PTHR30287:SF1">
    <property type="entry name" value="INNER MEMBRANE PROTEIN"/>
    <property type="match status" value="1"/>
</dbReference>
<proteinExistence type="predicted"/>
<keyword evidence="3 6" id="KW-0812">Transmembrane</keyword>
<evidence type="ECO:0000256" key="5">
    <source>
        <dbReference type="ARBA" id="ARBA00023136"/>
    </source>
</evidence>
<feature type="transmembrane region" description="Helical" evidence="6">
    <location>
        <begin position="796"/>
        <end position="816"/>
    </location>
</feature>
<feature type="transmembrane region" description="Helical" evidence="6">
    <location>
        <begin position="708"/>
        <end position="727"/>
    </location>
</feature>
<evidence type="ECO:0000313" key="9">
    <source>
        <dbReference type="Proteomes" id="UP000321490"/>
    </source>
</evidence>
<reference evidence="8 9" key="1">
    <citation type="submission" date="2019-07" db="EMBL/GenBank/DDBJ databases">
        <title>R&amp;d 2014.</title>
        <authorList>
            <person name="Klenk H.-P."/>
        </authorList>
    </citation>
    <scope>NUCLEOTIDE SEQUENCE [LARGE SCALE GENOMIC DNA]</scope>
    <source>
        <strain evidence="8 9">DSM 45764</strain>
    </source>
</reference>